<proteinExistence type="predicted"/>
<protein>
    <submittedName>
        <fullName evidence="2">Uncharacterized protein</fullName>
    </submittedName>
</protein>
<feature type="transmembrane region" description="Helical" evidence="1">
    <location>
        <begin position="12"/>
        <end position="33"/>
    </location>
</feature>
<keyword evidence="1" id="KW-0472">Membrane</keyword>
<sequence>MAEASFSKEGTIGFLLIVDFIITIVILLTDKNLQTDFGIVKPYFIHWYGMLVTGIIDIMGAGIIIAKPTKVYLKAGTVGSALLAVFLIADLATYKMVGLSSVSQFATYLFGFSHYPGALSYIPGLYDILFIFYIITAITGVIILKGPS</sequence>
<reference evidence="2 3" key="1">
    <citation type="submission" date="2023-09" db="EMBL/GenBank/DDBJ databases">
        <authorList>
            <person name="Golyshina O.V."/>
            <person name="Lunev E.A."/>
            <person name="Bargiela R."/>
            <person name="Gaines M.C."/>
            <person name="Daum B."/>
            <person name="Bale N.J."/>
            <person name="Koenen M."/>
            <person name="Sinninghe Damst J.S."/>
            <person name="Yakimov M."/>
            <person name="Golyshin P.N."/>
        </authorList>
    </citation>
    <scope>NUCLEOTIDE SEQUENCE [LARGE SCALE GENOMIC DNA]</scope>
    <source>
        <strain evidence="2 3">M1</strain>
    </source>
</reference>
<dbReference type="EMBL" id="CP133772">
    <property type="protein sequence ID" value="WYY00529.1"/>
    <property type="molecule type" value="Genomic_DNA"/>
</dbReference>
<feature type="transmembrane region" description="Helical" evidence="1">
    <location>
        <begin position="45"/>
        <end position="65"/>
    </location>
</feature>
<accession>A0AAX4NHE8</accession>
<dbReference type="Proteomes" id="UP001451606">
    <property type="component" value="Chromosome"/>
</dbReference>
<keyword evidence="1" id="KW-0812">Transmembrane</keyword>
<keyword evidence="3" id="KW-1185">Reference proteome</keyword>
<evidence type="ECO:0000313" key="3">
    <source>
        <dbReference type="Proteomes" id="UP001451606"/>
    </source>
</evidence>
<dbReference type="KEGG" id="omr:OXIME_001106"/>
<dbReference type="GeneID" id="95967843"/>
<evidence type="ECO:0000256" key="1">
    <source>
        <dbReference type="SAM" id="Phobius"/>
    </source>
</evidence>
<name>A0AAX4NHE8_9ARCH</name>
<feature type="transmembrane region" description="Helical" evidence="1">
    <location>
        <begin position="121"/>
        <end position="144"/>
    </location>
</feature>
<organism evidence="2 3">
    <name type="scientific">Oxyplasma meridianum</name>
    <dbReference type="NCBI Taxonomy" id="3073602"/>
    <lineage>
        <taxon>Archaea</taxon>
        <taxon>Methanobacteriati</taxon>
        <taxon>Thermoplasmatota</taxon>
        <taxon>Thermoplasmata</taxon>
        <taxon>Thermoplasmatales</taxon>
        <taxon>Thermoplasmataceae</taxon>
        <taxon>Oxyplasma</taxon>
    </lineage>
</organism>
<dbReference type="AlphaFoldDB" id="A0AAX4NHE8"/>
<evidence type="ECO:0000313" key="2">
    <source>
        <dbReference type="EMBL" id="WYY00529.1"/>
    </source>
</evidence>
<gene>
    <name evidence="2" type="ORF">OXIME_001106</name>
</gene>
<keyword evidence="1" id="KW-1133">Transmembrane helix</keyword>
<feature type="transmembrane region" description="Helical" evidence="1">
    <location>
        <begin position="71"/>
        <end position="89"/>
    </location>
</feature>
<dbReference type="RefSeq" id="WP_393970864.1">
    <property type="nucleotide sequence ID" value="NZ_CP133772.1"/>
</dbReference>